<gene>
    <name evidence="2" type="ORF">Pmani_014865</name>
</gene>
<dbReference type="AlphaFoldDB" id="A0AAE1PVM4"/>
<evidence type="ECO:0000256" key="1">
    <source>
        <dbReference type="SAM" id="MobiDB-lite"/>
    </source>
</evidence>
<keyword evidence="3" id="KW-1185">Reference proteome</keyword>
<reference evidence="2" key="1">
    <citation type="submission" date="2023-11" db="EMBL/GenBank/DDBJ databases">
        <title>Genome assemblies of two species of porcelain crab, Petrolisthes cinctipes and Petrolisthes manimaculis (Anomura: Porcellanidae).</title>
        <authorList>
            <person name="Angst P."/>
        </authorList>
    </citation>
    <scope>NUCLEOTIDE SEQUENCE</scope>
    <source>
        <strain evidence="2">PB745_02</strain>
        <tissue evidence="2">Gill</tissue>
    </source>
</reference>
<comment type="caution">
    <text evidence="2">The sequence shown here is derived from an EMBL/GenBank/DDBJ whole genome shotgun (WGS) entry which is preliminary data.</text>
</comment>
<sequence length="125" mass="13500">MRKNGEVIESIPGHVRHYCSSDREASDVFTLRGTLVELEVHPASRPFLLHPKDHLPASYGSRSGLDQHATPLPPLPLPPPPPPPPPTLPSNSQVATECPKPLLPSPTSPPPASPFTLIPSGYRIF</sequence>
<accession>A0AAE1PVM4</accession>
<name>A0AAE1PVM4_9EUCA</name>
<proteinExistence type="predicted"/>
<feature type="region of interest" description="Disordered" evidence="1">
    <location>
        <begin position="46"/>
        <end position="125"/>
    </location>
</feature>
<evidence type="ECO:0000313" key="2">
    <source>
        <dbReference type="EMBL" id="KAK4313822.1"/>
    </source>
</evidence>
<feature type="compositionally biased region" description="Pro residues" evidence="1">
    <location>
        <begin position="71"/>
        <end position="88"/>
    </location>
</feature>
<organism evidence="2 3">
    <name type="scientific">Petrolisthes manimaculis</name>
    <dbReference type="NCBI Taxonomy" id="1843537"/>
    <lineage>
        <taxon>Eukaryota</taxon>
        <taxon>Metazoa</taxon>
        <taxon>Ecdysozoa</taxon>
        <taxon>Arthropoda</taxon>
        <taxon>Crustacea</taxon>
        <taxon>Multicrustacea</taxon>
        <taxon>Malacostraca</taxon>
        <taxon>Eumalacostraca</taxon>
        <taxon>Eucarida</taxon>
        <taxon>Decapoda</taxon>
        <taxon>Pleocyemata</taxon>
        <taxon>Anomura</taxon>
        <taxon>Galatheoidea</taxon>
        <taxon>Porcellanidae</taxon>
        <taxon>Petrolisthes</taxon>
    </lineage>
</organism>
<dbReference type="EMBL" id="JAWZYT010001266">
    <property type="protein sequence ID" value="KAK4313822.1"/>
    <property type="molecule type" value="Genomic_DNA"/>
</dbReference>
<evidence type="ECO:0000313" key="3">
    <source>
        <dbReference type="Proteomes" id="UP001292094"/>
    </source>
</evidence>
<protein>
    <submittedName>
        <fullName evidence="2">Uncharacterized protein</fullName>
    </submittedName>
</protein>
<feature type="compositionally biased region" description="Pro residues" evidence="1">
    <location>
        <begin position="101"/>
        <end position="113"/>
    </location>
</feature>
<dbReference type="Proteomes" id="UP001292094">
    <property type="component" value="Unassembled WGS sequence"/>
</dbReference>